<dbReference type="InterPro" id="IPR021390">
    <property type="entry name" value="DUF3025"/>
</dbReference>
<dbReference type="AlphaFoldDB" id="A0A918JCK9"/>
<accession>A0A918JCK9</accession>
<dbReference type="RefSeq" id="WP_189403316.1">
    <property type="nucleotide sequence ID" value="NZ_BMXP01000001.1"/>
</dbReference>
<gene>
    <name evidence="1" type="ORF">GCM10007391_02970</name>
</gene>
<comment type="caution">
    <text evidence="1">The sequence shown here is derived from an EMBL/GenBank/DDBJ whole genome shotgun (WGS) entry which is preliminary data.</text>
</comment>
<reference evidence="1" key="2">
    <citation type="submission" date="2020-09" db="EMBL/GenBank/DDBJ databases">
        <authorList>
            <person name="Sun Q."/>
            <person name="Kim S."/>
        </authorList>
    </citation>
    <scope>NUCLEOTIDE SEQUENCE</scope>
    <source>
        <strain evidence="1">KCTC 22164</strain>
    </source>
</reference>
<sequence length="289" mass="32474">MSSERTQWQPDVVIEGAAPPVSDILQAFGLQADTAFPDASRLNSLASQLYDGNWRGPDFIDQGSLDPAERRYYEAIIAQDNCVPTREQSWHDLFNALIWLKFPRSKGLLNRLHMHDINDVGAHPRTPRRNRVTHFDECGVVLAVPASKLSLANALLSELADHQWLEAMYTQRSRWEQVIYPVVFGHANLEMLLSPFIGLTGKWLAVVVPDDYVNSSAVTQYAMLDAALETRIGQLGNFGQQHVLKPLPLLGVPGWHTAQTTTFYGNQEYFRPKRPSTPQTAQLPLTEIT</sequence>
<reference evidence="1" key="1">
    <citation type="journal article" date="2014" name="Int. J. Syst. Evol. Microbiol.">
        <title>Complete genome sequence of Corynebacterium casei LMG S-19264T (=DSM 44701T), isolated from a smear-ripened cheese.</title>
        <authorList>
            <consortium name="US DOE Joint Genome Institute (JGI-PGF)"/>
            <person name="Walter F."/>
            <person name="Albersmeier A."/>
            <person name="Kalinowski J."/>
            <person name="Ruckert C."/>
        </authorList>
    </citation>
    <scope>NUCLEOTIDE SEQUENCE</scope>
    <source>
        <strain evidence="1">KCTC 22164</strain>
    </source>
</reference>
<evidence type="ECO:0000313" key="2">
    <source>
        <dbReference type="Proteomes" id="UP000631300"/>
    </source>
</evidence>
<dbReference type="EMBL" id="BMXP01000001">
    <property type="protein sequence ID" value="GGW74416.1"/>
    <property type="molecule type" value="Genomic_DNA"/>
</dbReference>
<keyword evidence="2" id="KW-1185">Reference proteome</keyword>
<dbReference type="Proteomes" id="UP000631300">
    <property type="component" value="Unassembled WGS sequence"/>
</dbReference>
<organism evidence="1 2">
    <name type="scientific">Alteromonas halophila</name>
    <dbReference type="NCBI Taxonomy" id="516698"/>
    <lineage>
        <taxon>Bacteria</taxon>
        <taxon>Pseudomonadati</taxon>
        <taxon>Pseudomonadota</taxon>
        <taxon>Gammaproteobacteria</taxon>
        <taxon>Alteromonadales</taxon>
        <taxon>Alteromonadaceae</taxon>
        <taxon>Alteromonas/Salinimonas group</taxon>
        <taxon>Alteromonas</taxon>
    </lineage>
</organism>
<dbReference type="Pfam" id="PF11227">
    <property type="entry name" value="DUF3025"/>
    <property type="match status" value="1"/>
</dbReference>
<name>A0A918JCK9_9ALTE</name>
<evidence type="ECO:0000313" key="1">
    <source>
        <dbReference type="EMBL" id="GGW74416.1"/>
    </source>
</evidence>
<evidence type="ECO:0008006" key="3">
    <source>
        <dbReference type="Google" id="ProtNLM"/>
    </source>
</evidence>
<protein>
    <recommendedName>
        <fullName evidence="3">DUF3025 domain-containing protein</fullName>
    </recommendedName>
</protein>
<proteinExistence type="predicted"/>